<accession>A0ABQ9EUK0</accession>
<organism evidence="2 3">
    <name type="scientific">Tegillarca granosa</name>
    <name type="common">Malaysian cockle</name>
    <name type="synonym">Anadara granosa</name>
    <dbReference type="NCBI Taxonomy" id="220873"/>
    <lineage>
        <taxon>Eukaryota</taxon>
        <taxon>Metazoa</taxon>
        <taxon>Spiralia</taxon>
        <taxon>Lophotrochozoa</taxon>
        <taxon>Mollusca</taxon>
        <taxon>Bivalvia</taxon>
        <taxon>Autobranchia</taxon>
        <taxon>Pteriomorphia</taxon>
        <taxon>Arcoida</taxon>
        <taxon>Arcoidea</taxon>
        <taxon>Arcidae</taxon>
        <taxon>Tegillarca</taxon>
    </lineage>
</organism>
<dbReference type="Proteomes" id="UP001217089">
    <property type="component" value="Unassembled WGS sequence"/>
</dbReference>
<feature type="domain" description="WSC" evidence="1">
    <location>
        <begin position="96"/>
        <end position="185"/>
    </location>
</feature>
<sequence>MIFHHYLTMCGKYLPVFYMCILINYLSVDILTDDSVPYWYVWKTFNWTEADRHCKSANGSLVRITDQNYMQIRQCVGTSRAWTGAHTKLLPEDNSWIEHIGCFNSSLKEDSPENTILPNSPQQCRVNCQDGRFFAVQENKCFCLNGSANTWNEFRKRAGNCTYICNGNSKYFCGGSDSVNIYGHVSDVKIKNQRLECIFTECVENGTFGWNKSEQSCGTSDRNITTICDDGTFVTNTSSATDNDSRKWCSKRNAYLWSPGTGILDCNNSTIHEAINGTWIRINTFMSLSLRWNFTDGSSQCNPLKCFTLMSSVTNSVLKEEDCVEKFHFICQAGMIIVFKNLIHMQKHSGAFRNGNGTLHKWKIMKLLFNQLEMDQNSYTKKLMKILPQVCSHPYLINNLDPIYQPYRKRKKKMRIHLLSPGSMTNWAILVKDI</sequence>
<proteinExistence type="predicted"/>
<dbReference type="Pfam" id="PF01822">
    <property type="entry name" value="WSC"/>
    <property type="match status" value="1"/>
</dbReference>
<evidence type="ECO:0000259" key="1">
    <source>
        <dbReference type="PROSITE" id="PS51212"/>
    </source>
</evidence>
<comment type="caution">
    <text evidence="2">The sequence shown here is derived from an EMBL/GenBank/DDBJ whole genome shotgun (WGS) entry which is preliminary data.</text>
</comment>
<reference evidence="2 3" key="1">
    <citation type="submission" date="2022-12" db="EMBL/GenBank/DDBJ databases">
        <title>Chromosome-level genome of Tegillarca granosa.</title>
        <authorList>
            <person name="Kim J."/>
        </authorList>
    </citation>
    <scope>NUCLEOTIDE SEQUENCE [LARGE SCALE GENOMIC DNA]</scope>
    <source>
        <strain evidence="2">Teg-2019</strain>
        <tissue evidence="2">Adductor muscle</tissue>
    </source>
</reference>
<dbReference type="InterPro" id="IPR016187">
    <property type="entry name" value="CTDL_fold"/>
</dbReference>
<gene>
    <name evidence="2" type="ORF">KUTeg_015341</name>
</gene>
<keyword evidence="3" id="KW-1185">Reference proteome</keyword>
<dbReference type="CDD" id="cd00037">
    <property type="entry name" value="CLECT"/>
    <property type="match status" value="1"/>
</dbReference>
<name>A0ABQ9EUK0_TEGGR</name>
<dbReference type="EMBL" id="JARBDR010000793">
    <property type="protein sequence ID" value="KAJ8307257.1"/>
    <property type="molecule type" value="Genomic_DNA"/>
</dbReference>
<dbReference type="SUPFAM" id="SSF56436">
    <property type="entry name" value="C-type lectin-like"/>
    <property type="match status" value="1"/>
</dbReference>
<dbReference type="PROSITE" id="PS51212">
    <property type="entry name" value="WSC"/>
    <property type="match status" value="1"/>
</dbReference>
<dbReference type="Gene3D" id="3.10.100.10">
    <property type="entry name" value="Mannose-Binding Protein A, subunit A"/>
    <property type="match status" value="1"/>
</dbReference>
<dbReference type="InterPro" id="IPR016186">
    <property type="entry name" value="C-type_lectin-like/link_sf"/>
</dbReference>
<evidence type="ECO:0000313" key="2">
    <source>
        <dbReference type="EMBL" id="KAJ8307257.1"/>
    </source>
</evidence>
<protein>
    <recommendedName>
        <fullName evidence="1">WSC domain-containing protein</fullName>
    </recommendedName>
</protein>
<dbReference type="InterPro" id="IPR002889">
    <property type="entry name" value="WSC_carb-bd"/>
</dbReference>
<evidence type="ECO:0000313" key="3">
    <source>
        <dbReference type="Proteomes" id="UP001217089"/>
    </source>
</evidence>